<dbReference type="Gene3D" id="3.30.450.40">
    <property type="match status" value="1"/>
</dbReference>
<evidence type="ECO:0000313" key="3">
    <source>
        <dbReference type="EMBL" id="MBT0664868.1"/>
    </source>
</evidence>
<dbReference type="EC" id="2.7.7.65" evidence="1"/>
<dbReference type="RefSeq" id="WP_214171642.1">
    <property type="nucleotide sequence ID" value="NZ_JAHCVJ010000004.1"/>
</dbReference>
<comment type="caution">
    <text evidence="3">The sequence shown here is derived from an EMBL/GenBank/DDBJ whole genome shotgun (WGS) entry which is preliminary data.</text>
</comment>
<dbReference type="GO" id="GO:0052621">
    <property type="term" value="F:diguanylate cyclase activity"/>
    <property type="evidence" value="ECO:0007669"/>
    <property type="project" value="UniProtKB-EC"/>
</dbReference>
<proteinExistence type="predicted"/>
<keyword evidence="4" id="KW-1185">Reference proteome</keyword>
<dbReference type="AlphaFoldDB" id="A0AAW4L745"/>
<name>A0AAW4L745_9BACT</name>
<dbReference type="GO" id="GO:0043709">
    <property type="term" value="P:cell adhesion involved in single-species biofilm formation"/>
    <property type="evidence" value="ECO:0007669"/>
    <property type="project" value="TreeGrafter"/>
</dbReference>
<dbReference type="SMART" id="SM00065">
    <property type="entry name" value="GAF"/>
    <property type="match status" value="1"/>
</dbReference>
<dbReference type="SMART" id="SM00267">
    <property type="entry name" value="GGDEF"/>
    <property type="match status" value="1"/>
</dbReference>
<dbReference type="InterPro" id="IPR000160">
    <property type="entry name" value="GGDEF_dom"/>
</dbReference>
<dbReference type="Pfam" id="PF00990">
    <property type="entry name" value="GGDEF"/>
    <property type="match status" value="1"/>
</dbReference>
<accession>A0AAW4L745</accession>
<dbReference type="PANTHER" id="PTHR45138">
    <property type="entry name" value="REGULATORY COMPONENTS OF SENSORY TRANSDUCTION SYSTEM"/>
    <property type="match status" value="1"/>
</dbReference>
<evidence type="ECO:0000313" key="4">
    <source>
        <dbReference type="Proteomes" id="UP000811899"/>
    </source>
</evidence>
<dbReference type="NCBIfam" id="TIGR00254">
    <property type="entry name" value="GGDEF"/>
    <property type="match status" value="1"/>
</dbReference>
<dbReference type="InterPro" id="IPR043128">
    <property type="entry name" value="Rev_trsase/Diguanyl_cyclase"/>
</dbReference>
<evidence type="ECO:0000256" key="1">
    <source>
        <dbReference type="ARBA" id="ARBA00012528"/>
    </source>
</evidence>
<gene>
    <name evidence="3" type="ORF">KI809_11205</name>
</gene>
<dbReference type="Proteomes" id="UP000811899">
    <property type="component" value="Unassembled WGS sequence"/>
</dbReference>
<dbReference type="GO" id="GO:0005886">
    <property type="term" value="C:plasma membrane"/>
    <property type="evidence" value="ECO:0007669"/>
    <property type="project" value="TreeGrafter"/>
</dbReference>
<dbReference type="InterPro" id="IPR029787">
    <property type="entry name" value="Nucleotide_cyclase"/>
</dbReference>
<feature type="domain" description="GGDEF" evidence="2">
    <location>
        <begin position="218"/>
        <end position="352"/>
    </location>
</feature>
<organism evidence="3 4">
    <name type="scientific">Geoanaerobacter pelophilus</name>
    <dbReference type="NCBI Taxonomy" id="60036"/>
    <lineage>
        <taxon>Bacteria</taxon>
        <taxon>Pseudomonadati</taxon>
        <taxon>Thermodesulfobacteriota</taxon>
        <taxon>Desulfuromonadia</taxon>
        <taxon>Geobacterales</taxon>
        <taxon>Geobacteraceae</taxon>
        <taxon>Geoanaerobacter</taxon>
    </lineage>
</organism>
<dbReference type="GO" id="GO:1902201">
    <property type="term" value="P:negative regulation of bacterial-type flagellum-dependent cell motility"/>
    <property type="evidence" value="ECO:0007669"/>
    <property type="project" value="TreeGrafter"/>
</dbReference>
<reference evidence="3 4" key="1">
    <citation type="submission" date="2021-05" db="EMBL/GenBank/DDBJ databases">
        <title>The draft genome of Geobacter pelophilus DSM 12255.</title>
        <authorList>
            <person name="Xu Z."/>
            <person name="Masuda Y."/>
            <person name="Itoh H."/>
            <person name="Senoo K."/>
        </authorList>
    </citation>
    <scope>NUCLEOTIDE SEQUENCE [LARGE SCALE GENOMIC DNA]</scope>
    <source>
        <strain evidence="3 4">DSM 12255</strain>
    </source>
</reference>
<dbReference type="InterPro" id="IPR003018">
    <property type="entry name" value="GAF"/>
</dbReference>
<dbReference type="PROSITE" id="PS50887">
    <property type="entry name" value="GGDEF"/>
    <property type="match status" value="1"/>
</dbReference>
<dbReference type="EMBL" id="JAHCVJ010000004">
    <property type="protein sequence ID" value="MBT0664868.1"/>
    <property type="molecule type" value="Genomic_DNA"/>
</dbReference>
<dbReference type="SUPFAM" id="SSF55781">
    <property type="entry name" value="GAF domain-like"/>
    <property type="match status" value="1"/>
</dbReference>
<dbReference type="PANTHER" id="PTHR45138:SF6">
    <property type="entry name" value="DIGUANYLATE CYCLASE DGCN"/>
    <property type="match status" value="1"/>
</dbReference>
<dbReference type="InterPro" id="IPR050469">
    <property type="entry name" value="Diguanylate_Cyclase"/>
</dbReference>
<dbReference type="Pfam" id="PF01590">
    <property type="entry name" value="GAF"/>
    <property type="match status" value="1"/>
</dbReference>
<dbReference type="CDD" id="cd01949">
    <property type="entry name" value="GGDEF"/>
    <property type="match status" value="1"/>
</dbReference>
<dbReference type="SUPFAM" id="SSF55073">
    <property type="entry name" value="Nucleotide cyclase"/>
    <property type="match status" value="1"/>
</dbReference>
<sequence>MNELAVANNLELALKRRDAELATMVEIGKTLTSTLQLDEILEVIMEQVSSLLQPKAWSLLLVDEESGDLVFEIAVSPTDVNLKGTRLERGAGIAGWVAEHGEPLLIPDVNKDSRFCDVIDRAASFTTRSVICIPVKSRERTLGVVELVNSLVEESFNEADLKILTTIADFAAIAIENAKIHDEVRLLAVTDELTGLWNARRFNELLEYEFERSKRYGGELSLIFIDLDHFKSVNDTHGHLVGSRLLSEVGRLLGRSIRKVDSAARFGGDEFVLMFPNTSKEWGRVLAERLCRILRETEFRGDNGALLNVTGSFGVAAYPDDADSSRELLGMADKAMYQVKETSRNAVGLAVGKPCK</sequence>
<dbReference type="Gene3D" id="3.30.70.270">
    <property type="match status" value="1"/>
</dbReference>
<protein>
    <recommendedName>
        <fullName evidence="1">diguanylate cyclase</fullName>
        <ecNumber evidence="1">2.7.7.65</ecNumber>
    </recommendedName>
</protein>
<evidence type="ECO:0000259" key="2">
    <source>
        <dbReference type="PROSITE" id="PS50887"/>
    </source>
</evidence>
<dbReference type="FunFam" id="3.30.70.270:FF:000001">
    <property type="entry name" value="Diguanylate cyclase domain protein"/>
    <property type="match status" value="1"/>
</dbReference>
<dbReference type="InterPro" id="IPR029016">
    <property type="entry name" value="GAF-like_dom_sf"/>
</dbReference>